<name>D9SJ25_GALCS</name>
<dbReference type="eggNOG" id="COG2227">
    <property type="taxonomic scope" value="Bacteria"/>
</dbReference>
<proteinExistence type="predicted"/>
<sequence length="251" mass="27859">MSRLVQAAINKGAGLSDFQTNSDDWPEHAAAPNTHNRVLELVQQYLPAGLKVCDLPCGAGMFSARLSQLGMDVTAVDLEAVEPFYFDKARRVLADANLILPFADGEFDALVSIEGIEHLENPSFFMRECARLVKPGGLVILSTPNVDSYRSRRSTYVHGFHKYFKPVSAHHKMAWHLHPIDMTFVRGAVRKAGLEILEVAVNRMTGKNLWSEALRPIFNRKLPAELRGEIPYYGEVIIYILKKPAADGAGA</sequence>
<dbReference type="Gene3D" id="3.40.50.150">
    <property type="entry name" value="Vaccinia Virus protein VP39"/>
    <property type="match status" value="1"/>
</dbReference>
<dbReference type="STRING" id="395494.Galf_0256"/>
<dbReference type="GO" id="GO:0008168">
    <property type="term" value="F:methyltransferase activity"/>
    <property type="evidence" value="ECO:0007669"/>
    <property type="project" value="UniProtKB-KW"/>
</dbReference>
<dbReference type="SUPFAM" id="SSF53335">
    <property type="entry name" value="S-adenosyl-L-methionine-dependent methyltransferases"/>
    <property type="match status" value="1"/>
</dbReference>
<evidence type="ECO:0000313" key="1">
    <source>
        <dbReference type="EMBL" id="ADL54301.1"/>
    </source>
</evidence>
<evidence type="ECO:0000313" key="2">
    <source>
        <dbReference type="Proteomes" id="UP000001235"/>
    </source>
</evidence>
<dbReference type="HOGENOM" id="CLU_1141522_0_0_4"/>
<dbReference type="KEGG" id="gca:Galf_0256"/>
<dbReference type="GO" id="GO:0032259">
    <property type="term" value="P:methylation"/>
    <property type="evidence" value="ECO:0007669"/>
    <property type="project" value="UniProtKB-KW"/>
</dbReference>
<dbReference type="AlphaFoldDB" id="D9SJ25"/>
<keyword evidence="2" id="KW-1185">Reference proteome</keyword>
<dbReference type="OrthoDB" id="9801538at2"/>
<accession>D9SJ25</accession>
<protein>
    <submittedName>
        <fullName evidence="1">Methyltransferase type 11</fullName>
    </submittedName>
</protein>
<dbReference type="PANTHER" id="PTHR43464:SF83">
    <property type="entry name" value="MALONYL-[ACYL-CARRIER PROTEIN] O-METHYLTRANSFERASE"/>
    <property type="match status" value="1"/>
</dbReference>
<keyword evidence="1" id="KW-0808">Transferase</keyword>
<organism evidence="1 2">
    <name type="scientific">Gallionella capsiferriformans (strain ES-2)</name>
    <name type="common">Gallionella ferruginea capsiferriformans (strain ES-2)</name>
    <dbReference type="NCBI Taxonomy" id="395494"/>
    <lineage>
        <taxon>Bacteria</taxon>
        <taxon>Pseudomonadati</taxon>
        <taxon>Pseudomonadota</taxon>
        <taxon>Betaproteobacteria</taxon>
        <taxon>Nitrosomonadales</taxon>
        <taxon>Gallionellaceae</taxon>
        <taxon>Gallionella</taxon>
    </lineage>
</organism>
<gene>
    <name evidence="1" type="ordered locus">Galf_0256</name>
</gene>
<dbReference type="PANTHER" id="PTHR43464">
    <property type="entry name" value="METHYLTRANSFERASE"/>
    <property type="match status" value="1"/>
</dbReference>
<dbReference type="CDD" id="cd02440">
    <property type="entry name" value="AdoMet_MTases"/>
    <property type="match status" value="1"/>
</dbReference>
<dbReference type="EMBL" id="CP002159">
    <property type="protein sequence ID" value="ADL54301.1"/>
    <property type="molecule type" value="Genomic_DNA"/>
</dbReference>
<dbReference type="Proteomes" id="UP000001235">
    <property type="component" value="Chromosome"/>
</dbReference>
<dbReference type="InterPro" id="IPR029063">
    <property type="entry name" value="SAM-dependent_MTases_sf"/>
</dbReference>
<dbReference type="Pfam" id="PF13489">
    <property type="entry name" value="Methyltransf_23"/>
    <property type="match status" value="1"/>
</dbReference>
<reference evidence="1 2" key="1">
    <citation type="submission" date="2010-08" db="EMBL/GenBank/DDBJ databases">
        <title>Complete sequence of Gallionella capsiferriformans ES-2.</title>
        <authorList>
            <consortium name="US DOE Joint Genome Institute"/>
            <person name="Lucas S."/>
            <person name="Copeland A."/>
            <person name="Lapidus A."/>
            <person name="Cheng J.-F."/>
            <person name="Bruce D."/>
            <person name="Goodwin L."/>
            <person name="Pitluck S."/>
            <person name="Chertkov O."/>
            <person name="Davenport K.W."/>
            <person name="Detter J.C."/>
            <person name="Han C."/>
            <person name="Tapia R."/>
            <person name="Land M."/>
            <person name="Hauser L."/>
            <person name="Chang Y.-J."/>
            <person name="Jeffries C."/>
            <person name="Kyrpides N."/>
            <person name="Ivanova N."/>
            <person name="Mikhailova N."/>
            <person name="Shelobolina E.S."/>
            <person name="Picardal F."/>
            <person name="Roden E."/>
            <person name="Emerson D."/>
            <person name="Woyke T."/>
        </authorList>
    </citation>
    <scope>NUCLEOTIDE SEQUENCE [LARGE SCALE GENOMIC DNA]</scope>
    <source>
        <strain evidence="1 2">ES-2</strain>
    </source>
</reference>
<keyword evidence="1" id="KW-0489">Methyltransferase</keyword>